<evidence type="ECO:0000256" key="2">
    <source>
        <dbReference type="SAM" id="SignalP"/>
    </source>
</evidence>
<dbReference type="AlphaFoldDB" id="A0A914H3K4"/>
<accession>A0A914H3K4</accession>
<reference evidence="4" key="1">
    <citation type="submission" date="2022-11" db="UniProtKB">
        <authorList>
            <consortium name="WormBaseParasite"/>
        </authorList>
    </citation>
    <scope>IDENTIFICATION</scope>
</reference>
<evidence type="ECO:0000256" key="1">
    <source>
        <dbReference type="SAM" id="Phobius"/>
    </source>
</evidence>
<keyword evidence="1" id="KW-0812">Transmembrane</keyword>
<feature type="transmembrane region" description="Helical" evidence="1">
    <location>
        <begin position="134"/>
        <end position="156"/>
    </location>
</feature>
<name>A0A914H3K4_GLORO</name>
<protein>
    <submittedName>
        <fullName evidence="4">Protein sleepless</fullName>
    </submittedName>
</protein>
<sequence>MGFCVAFFLLIFPLLTEQSADDGTGLALLQESRQDSTNKPAFFTCYQGEDDVDRRSTKRAAAKTEKCVGKVCVRSTHLQSGHVILSCKNFTELDEKVGQCKEVVDDLPGQTENICLCEGNYCNGAGRLKSPPSLLLMVSALLLVVAAVSVSSLCGVSMPPIERRRRADEGGRQSVC</sequence>
<dbReference type="Proteomes" id="UP000887572">
    <property type="component" value="Unplaced"/>
</dbReference>
<feature type="chain" id="PRO_5036788666" evidence="2">
    <location>
        <begin position="19"/>
        <end position="176"/>
    </location>
</feature>
<evidence type="ECO:0000313" key="3">
    <source>
        <dbReference type="Proteomes" id="UP000887572"/>
    </source>
</evidence>
<keyword evidence="2" id="KW-0732">Signal</keyword>
<organism evidence="3 4">
    <name type="scientific">Globodera rostochiensis</name>
    <name type="common">Golden nematode worm</name>
    <name type="synonym">Heterodera rostochiensis</name>
    <dbReference type="NCBI Taxonomy" id="31243"/>
    <lineage>
        <taxon>Eukaryota</taxon>
        <taxon>Metazoa</taxon>
        <taxon>Ecdysozoa</taxon>
        <taxon>Nematoda</taxon>
        <taxon>Chromadorea</taxon>
        <taxon>Rhabditida</taxon>
        <taxon>Tylenchina</taxon>
        <taxon>Tylenchomorpha</taxon>
        <taxon>Tylenchoidea</taxon>
        <taxon>Heteroderidae</taxon>
        <taxon>Heteroderinae</taxon>
        <taxon>Globodera</taxon>
    </lineage>
</organism>
<feature type="signal peptide" evidence="2">
    <location>
        <begin position="1"/>
        <end position="18"/>
    </location>
</feature>
<keyword evidence="1" id="KW-1133">Transmembrane helix</keyword>
<evidence type="ECO:0000313" key="4">
    <source>
        <dbReference type="WBParaSite" id="Gr19_v10_g13524.t1"/>
    </source>
</evidence>
<keyword evidence="3" id="KW-1185">Reference proteome</keyword>
<dbReference type="WBParaSite" id="Gr19_v10_g13524.t1">
    <property type="protein sequence ID" value="Gr19_v10_g13524.t1"/>
    <property type="gene ID" value="Gr19_v10_g13524"/>
</dbReference>
<proteinExistence type="predicted"/>
<keyword evidence="1" id="KW-0472">Membrane</keyword>